<comment type="caution">
    <text evidence="2">The sequence shown here is derived from an EMBL/GenBank/DDBJ whole genome shotgun (WGS) entry which is preliminary data.</text>
</comment>
<proteinExistence type="predicted"/>
<evidence type="ECO:0000313" key="3">
    <source>
        <dbReference type="Proteomes" id="UP000319848"/>
    </source>
</evidence>
<dbReference type="InterPro" id="IPR036709">
    <property type="entry name" value="Autotransporte_beta_dom_sf"/>
</dbReference>
<sequence>MKNKCLLFGMLFVGLFSVHAQKKNEVKMNFFNTLVIQSVEVGYEHFIEDGFSIGGELFINDRYSYWPEIKKDGYKFNTNSVAVNANFYFSANSSGYYISPMLKYRFGDFEEKKTDEVTQLDYIKKTDLDSFILGVGMGYKWVWNDHFAFAPYANINRNFSEDVNDRFWAVELNAGLSLGYRF</sequence>
<dbReference type="EMBL" id="VLKQ01000012">
    <property type="protein sequence ID" value="TWI09287.1"/>
    <property type="molecule type" value="Genomic_DNA"/>
</dbReference>
<evidence type="ECO:0000256" key="1">
    <source>
        <dbReference type="SAM" id="SignalP"/>
    </source>
</evidence>
<name>V6RXZ1_9FLAO</name>
<dbReference type="SUPFAM" id="SSF103515">
    <property type="entry name" value="Autotransporter"/>
    <property type="match status" value="1"/>
</dbReference>
<dbReference type="InterPro" id="IPR021958">
    <property type="entry name" value="DUF3575"/>
</dbReference>
<dbReference type="Pfam" id="PF12099">
    <property type="entry name" value="DUF3575"/>
    <property type="match status" value="1"/>
</dbReference>
<dbReference type="OrthoDB" id="768080at2"/>
<dbReference type="STRING" id="1341154.FCR2A7T_19280"/>
<accession>V6RXZ1</accession>
<keyword evidence="3" id="KW-1185">Reference proteome</keyword>
<gene>
    <name evidence="2" type="ORF">IP98_02448</name>
</gene>
<dbReference type="RefSeq" id="WP_023571046.1">
    <property type="nucleotide sequence ID" value="NZ_AVBI01000018.1"/>
</dbReference>
<evidence type="ECO:0000313" key="2">
    <source>
        <dbReference type="EMBL" id="TWI09287.1"/>
    </source>
</evidence>
<keyword evidence="1" id="KW-0732">Signal</keyword>
<dbReference type="Proteomes" id="UP000319848">
    <property type="component" value="Unassembled WGS sequence"/>
</dbReference>
<organism evidence="2 3">
    <name type="scientific">Flavobacterium cauense R2A-7</name>
    <dbReference type="NCBI Taxonomy" id="1341154"/>
    <lineage>
        <taxon>Bacteria</taxon>
        <taxon>Pseudomonadati</taxon>
        <taxon>Bacteroidota</taxon>
        <taxon>Flavobacteriia</taxon>
        <taxon>Flavobacteriales</taxon>
        <taxon>Flavobacteriaceae</taxon>
        <taxon>Flavobacterium</taxon>
    </lineage>
</organism>
<feature type="signal peptide" evidence="1">
    <location>
        <begin position="1"/>
        <end position="20"/>
    </location>
</feature>
<feature type="chain" id="PRO_5030178625" evidence="1">
    <location>
        <begin position="21"/>
        <end position="182"/>
    </location>
</feature>
<reference evidence="2 3" key="1">
    <citation type="journal article" date="2015" name="Stand. Genomic Sci.">
        <title>Genomic Encyclopedia of Bacterial and Archaeal Type Strains, Phase III: the genomes of soil and plant-associated and newly described type strains.</title>
        <authorList>
            <person name="Whitman W.B."/>
            <person name="Woyke T."/>
            <person name="Klenk H.P."/>
            <person name="Zhou Y."/>
            <person name="Lilburn T.G."/>
            <person name="Beck B.J."/>
            <person name="De Vos P."/>
            <person name="Vandamme P."/>
            <person name="Eisen J.A."/>
            <person name="Garrity G."/>
            <person name="Hugenholtz P."/>
            <person name="Kyrpides N.C."/>
        </authorList>
    </citation>
    <scope>NUCLEOTIDE SEQUENCE [LARGE SCALE GENOMIC DNA]</scope>
    <source>
        <strain evidence="2 3">CGMCC 1.7270</strain>
    </source>
</reference>
<dbReference type="AlphaFoldDB" id="V6RXZ1"/>
<protein>
    <submittedName>
        <fullName evidence="2">Uncharacterized protein DUF3575</fullName>
    </submittedName>
</protein>